<reference evidence="11 12" key="1">
    <citation type="submission" date="2023-09" db="EMBL/GenBank/DDBJ databases">
        <title>Description of three actinobacteria isolated from air of manufacturing shop in a pharmaceutical factory.</title>
        <authorList>
            <person name="Zhang D.-F."/>
        </authorList>
    </citation>
    <scope>NUCLEOTIDE SEQUENCE [LARGE SCALE GENOMIC DNA]</scope>
    <source>
        <strain evidence="11 12">LY-0111</strain>
    </source>
</reference>
<feature type="transmembrane region" description="Helical" evidence="8">
    <location>
        <begin position="295"/>
        <end position="320"/>
    </location>
</feature>
<keyword evidence="5 8" id="KW-0472">Membrane</keyword>
<comment type="similarity">
    <text evidence="6">Belongs to the ABC-4 integral membrane protein family.</text>
</comment>
<evidence type="ECO:0000256" key="4">
    <source>
        <dbReference type="ARBA" id="ARBA00022989"/>
    </source>
</evidence>
<comment type="caution">
    <text evidence="11">The sequence shown here is derived from an EMBL/GenBank/DDBJ whole genome shotgun (WGS) entry which is preliminary data.</text>
</comment>
<organism evidence="11 12">
    <name type="scientific">Nesterenkonia aerolata</name>
    <dbReference type="NCBI Taxonomy" id="3074079"/>
    <lineage>
        <taxon>Bacteria</taxon>
        <taxon>Bacillati</taxon>
        <taxon>Actinomycetota</taxon>
        <taxon>Actinomycetes</taxon>
        <taxon>Micrococcales</taxon>
        <taxon>Micrococcaceae</taxon>
        <taxon>Nesterenkonia</taxon>
    </lineage>
</organism>
<keyword evidence="2" id="KW-1003">Cell membrane</keyword>
<keyword evidence="3 8" id="KW-0812">Transmembrane</keyword>
<evidence type="ECO:0000256" key="8">
    <source>
        <dbReference type="SAM" id="Phobius"/>
    </source>
</evidence>
<evidence type="ECO:0000259" key="10">
    <source>
        <dbReference type="Pfam" id="PF12704"/>
    </source>
</evidence>
<dbReference type="Pfam" id="PF12704">
    <property type="entry name" value="MacB_PCD"/>
    <property type="match status" value="1"/>
</dbReference>
<feature type="transmembrane region" description="Helical" evidence="8">
    <location>
        <begin position="21"/>
        <end position="45"/>
    </location>
</feature>
<evidence type="ECO:0000256" key="1">
    <source>
        <dbReference type="ARBA" id="ARBA00004651"/>
    </source>
</evidence>
<dbReference type="EMBL" id="JAVKGR010000003">
    <property type="protein sequence ID" value="MDR8018797.1"/>
    <property type="molecule type" value="Genomic_DNA"/>
</dbReference>
<feature type="region of interest" description="Disordered" evidence="7">
    <location>
        <begin position="70"/>
        <end position="100"/>
    </location>
</feature>
<name>A0ABU2DQL9_9MICC</name>
<evidence type="ECO:0000256" key="3">
    <source>
        <dbReference type="ARBA" id="ARBA00022692"/>
    </source>
</evidence>
<dbReference type="InterPro" id="IPR025857">
    <property type="entry name" value="MacB_PCD"/>
</dbReference>
<evidence type="ECO:0000313" key="12">
    <source>
        <dbReference type="Proteomes" id="UP001251870"/>
    </source>
</evidence>
<evidence type="ECO:0000256" key="7">
    <source>
        <dbReference type="SAM" id="MobiDB-lite"/>
    </source>
</evidence>
<evidence type="ECO:0000256" key="2">
    <source>
        <dbReference type="ARBA" id="ARBA00022475"/>
    </source>
</evidence>
<dbReference type="PANTHER" id="PTHR30572">
    <property type="entry name" value="MEMBRANE COMPONENT OF TRANSPORTER-RELATED"/>
    <property type="match status" value="1"/>
</dbReference>
<keyword evidence="4 8" id="KW-1133">Transmembrane helix</keyword>
<keyword evidence="12" id="KW-1185">Reference proteome</keyword>
<evidence type="ECO:0000313" key="11">
    <source>
        <dbReference type="EMBL" id="MDR8018797.1"/>
    </source>
</evidence>
<gene>
    <name evidence="11" type="ORF">RIL96_04370</name>
</gene>
<dbReference type="InterPro" id="IPR003838">
    <property type="entry name" value="ABC3_permease_C"/>
</dbReference>
<evidence type="ECO:0000259" key="9">
    <source>
        <dbReference type="Pfam" id="PF02687"/>
    </source>
</evidence>
<feature type="compositionally biased region" description="Acidic residues" evidence="7">
    <location>
        <begin position="75"/>
        <end position="88"/>
    </location>
</feature>
<dbReference type="Pfam" id="PF02687">
    <property type="entry name" value="FtsX"/>
    <property type="match status" value="1"/>
</dbReference>
<feature type="domain" description="ABC3 transporter permease C-terminal" evidence="9">
    <location>
        <begin position="300"/>
        <end position="422"/>
    </location>
</feature>
<comment type="subcellular location">
    <subcellularLocation>
        <location evidence="1">Cell membrane</location>
        <topology evidence="1">Multi-pass membrane protein</topology>
    </subcellularLocation>
</comment>
<accession>A0ABU2DQL9</accession>
<dbReference type="RefSeq" id="WP_310547790.1">
    <property type="nucleotide sequence ID" value="NZ_JAVKGR010000003.1"/>
</dbReference>
<feature type="transmembrane region" description="Helical" evidence="8">
    <location>
        <begin position="385"/>
        <end position="410"/>
    </location>
</feature>
<evidence type="ECO:0000256" key="5">
    <source>
        <dbReference type="ARBA" id="ARBA00023136"/>
    </source>
</evidence>
<sequence length="429" mass="44760">MKSFDVTKTALSNTLRSKLRTFLTVIAIVIGAFALTLTFGMGAGINKYVDRVVEGFGQEDEIYVVGSAEAAQEQGADDEGPSEYDAEEGPAQTTMMGSDALDDDDLETIGDIDGVDSVIGLPMLDVDYIESGDGDQWTVNRMGDSIDGRALEMVAGEEPDSSEMELTVPDSWVSALGGDSPSDIVGDTVEIGVTDMAQQPQTVEAVISGVSEPSVSQTGGVPTPSQALSEEINEVALGGLDEPQPEVYMMAVAEVSNLAEEEDRVKEALSDEDLMGLTVEDQLGMIQGIINTVTWVLGGFAVIALVAASFGIVNTLLMSVQERTREIGLMKALGMSRGKVFGLFSMEAIIIGLMGSIIGVGAGVATGVIGNAVLVSGPLDNVVGLVLFAVDPISIAVITLLVVGIAFLAGTLPAARAAKKDPIEALRYE</sequence>
<dbReference type="PANTHER" id="PTHR30572:SF4">
    <property type="entry name" value="ABC TRANSPORTER PERMEASE YTRF"/>
    <property type="match status" value="1"/>
</dbReference>
<proteinExistence type="inferred from homology"/>
<evidence type="ECO:0000256" key="6">
    <source>
        <dbReference type="ARBA" id="ARBA00038076"/>
    </source>
</evidence>
<feature type="domain" description="MacB-like periplasmic core" evidence="10">
    <location>
        <begin position="21"/>
        <end position="228"/>
    </location>
</feature>
<dbReference type="InterPro" id="IPR050250">
    <property type="entry name" value="Macrolide_Exporter_MacB"/>
</dbReference>
<dbReference type="Proteomes" id="UP001251870">
    <property type="component" value="Unassembled WGS sequence"/>
</dbReference>
<feature type="transmembrane region" description="Helical" evidence="8">
    <location>
        <begin position="340"/>
        <end position="365"/>
    </location>
</feature>
<protein>
    <submittedName>
        <fullName evidence="11">ABC transporter permease</fullName>
    </submittedName>
</protein>